<keyword evidence="1" id="KW-1133">Transmembrane helix</keyword>
<keyword evidence="3" id="KW-1185">Reference proteome</keyword>
<dbReference type="AlphaFoldDB" id="A0AAV0Q420"/>
<evidence type="ECO:0000313" key="2">
    <source>
        <dbReference type="EMBL" id="CAI0492905.1"/>
    </source>
</evidence>
<organism evidence="2 3">
    <name type="scientific">Linum tenue</name>
    <dbReference type="NCBI Taxonomy" id="586396"/>
    <lineage>
        <taxon>Eukaryota</taxon>
        <taxon>Viridiplantae</taxon>
        <taxon>Streptophyta</taxon>
        <taxon>Embryophyta</taxon>
        <taxon>Tracheophyta</taxon>
        <taxon>Spermatophyta</taxon>
        <taxon>Magnoliopsida</taxon>
        <taxon>eudicotyledons</taxon>
        <taxon>Gunneridae</taxon>
        <taxon>Pentapetalae</taxon>
        <taxon>rosids</taxon>
        <taxon>fabids</taxon>
        <taxon>Malpighiales</taxon>
        <taxon>Linaceae</taxon>
        <taxon>Linum</taxon>
    </lineage>
</organism>
<keyword evidence="1" id="KW-0812">Transmembrane</keyword>
<feature type="non-terminal residue" evidence="2">
    <location>
        <position position="1"/>
    </location>
</feature>
<proteinExistence type="predicted"/>
<evidence type="ECO:0000313" key="3">
    <source>
        <dbReference type="Proteomes" id="UP001154282"/>
    </source>
</evidence>
<dbReference type="EMBL" id="CAMGYJ010000009">
    <property type="protein sequence ID" value="CAI0492905.1"/>
    <property type="molecule type" value="Genomic_DNA"/>
</dbReference>
<dbReference type="Proteomes" id="UP001154282">
    <property type="component" value="Unassembled WGS sequence"/>
</dbReference>
<gene>
    <name evidence="2" type="ORF">LITE_LOCUS41050</name>
</gene>
<sequence>SDSFQEYSRFPRYVENVLSRRGPFNVTKISYIDNDDSEDVDFSLFDKVIKYALSHDTQHLEIDLHALNTHIDENYEFSELFGTISNCNLKTLKIRVVWIDDAFVACGFSLLTTFTFGRLFLIFFSARGLRSFLEVSLSE</sequence>
<comment type="caution">
    <text evidence="2">The sequence shown here is derived from an EMBL/GenBank/DDBJ whole genome shotgun (WGS) entry which is preliminary data.</text>
</comment>
<keyword evidence="1" id="KW-0472">Membrane</keyword>
<accession>A0AAV0Q420</accession>
<evidence type="ECO:0000256" key="1">
    <source>
        <dbReference type="SAM" id="Phobius"/>
    </source>
</evidence>
<name>A0AAV0Q420_9ROSI</name>
<protein>
    <submittedName>
        <fullName evidence="2">Uncharacterized protein</fullName>
    </submittedName>
</protein>
<reference evidence="2" key="1">
    <citation type="submission" date="2022-08" db="EMBL/GenBank/DDBJ databases">
        <authorList>
            <person name="Gutierrez-Valencia J."/>
        </authorList>
    </citation>
    <scope>NUCLEOTIDE SEQUENCE</scope>
</reference>
<feature type="transmembrane region" description="Helical" evidence="1">
    <location>
        <begin position="102"/>
        <end position="124"/>
    </location>
</feature>